<dbReference type="RefSeq" id="WP_176070116.1">
    <property type="nucleotide sequence ID" value="NZ_JABWMJ010000007.1"/>
</dbReference>
<keyword evidence="1 2" id="KW-0521">NADP</keyword>
<accession>A0A7Y6TXP0</accession>
<comment type="similarity">
    <text evidence="2">Belongs to the LuxC family.</text>
</comment>
<dbReference type="CDD" id="cd07080">
    <property type="entry name" value="ALDH_Acyl-CoA-Red_LuxC"/>
    <property type="match status" value="1"/>
</dbReference>
<evidence type="ECO:0000256" key="1">
    <source>
        <dbReference type="ARBA" id="ARBA00022857"/>
    </source>
</evidence>
<dbReference type="GO" id="GO:0008218">
    <property type="term" value="P:bioluminescence"/>
    <property type="evidence" value="ECO:0007669"/>
    <property type="project" value="InterPro"/>
</dbReference>
<dbReference type="Proteomes" id="UP000529637">
    <property type="component" value="Unassembled WGS sequence"/>
</dbReference>
<dbReference type="PIRSF" id="PIRSF009414">
    <property type="entry name" value="LuxC"/>
    <property type="match status" value="1"/>
</dbReference>
<evidence type="ECO:0000313" key="4">
    <source>
        <dbReference type="Proteomes" id="UP000529637"/>
    </source>
</evidence>
<reference evidence="3 4" key="1">
    <citation type="submission" date="2020-06" db="EMBL/GenBank/DDBJ databases">
        <title>Schlegella sp. ID0723 isolated from air conditioner.</title>
        <authorList>
            <person name="Kim D.Y."/>
            <person name="Kim D.-U."/>
        </authorList>
    </citation>
    <scope>NUCLEOTIDE SEQUENCE [LARGE SCALE GENOMIC DNA]</scope>
    <source>
        <strain evidence="3 4">ID0723</strain>
    </source>
</reference>
<gene>
    <name evidence="3" type="ORF">HQN59_16000</name>
</gene>
<dbReference type="GO" id="GO:0050062">
    <property type="term" value="F:long-chain-fatty-acyl-CoA reductase activity"/>
    <property type="evidence" value="ECO:0007669"/>
    <property type="project" value="UniProtKB-EC"/>
</dbReference>
<keyword evidence="4" id="KW-1185">Reference proteome</keyword>
<dbReference type="Pfam" id="PF05893">
    <property type="entry name" value="LuxC"/>
    <property type="match status" value="1"/>
</dbReference>
<comment type="catalytic activity">
    <reaction evidence="2">
        <text>a long-chain fatty aldehyde + NADP(+) + CoA = a long-chain fatty acyl-CoA + NADPH + H(+)</text>
        <dbReference type="Rhea" id="RHEA:15437"/>
        <dbReference type="ChEBI" id="CHEBI:15378"/>
        <dbReference type="ChEBI" id="CHEBI:17176"/>
        <dbReference type="ChEBI" id="CHEBI:57287"/>
        <dbReference type="ChEBI" id="CHEBI:57783"/>
        <dbReference type="ChEBI" id="CHEBI:58349"/>
        <dbReference type="ChEBI" id="CHEBI:83139"/>
        <dbReference type="EC" id="1.2.1.50"/>
    </reaction>
</comment>
<dbReference type="AlphaFoldDB" id="A0A7Y6TXP0"/>
<keyword evidence="2" id="KW-0560">Oxidoreductase</keyword>
<comment type="caution">
    <text evidence="3">The sequence shown here is derived from an EMBL/GenBank/DDBJ whole genome shotgun (WGS) entry which is preliminary data.</text>
</comment>
<evidence type="ECO:0000313" key="3">
    <source>
        <dbReference type="EMBL" id="NUZ07265.1"/>
    </source>
</evidence>
<dbReference type="EC" id="1.2.1.50" evidence="2"/>
<organism evidence="3 4">
    <name type="scientific">Piscinibacter koreensis</name>
    <dbReference type="NCBI Taxonomy" id="2742824"/>
    <lineage>
        <taxon>Bacteria</taxon>
        <taxon>Pseudomonadati</taxon>
        <taxon>Pseudomonadota</taxon>
        <taxon>Betaproteobacteria</taxon>
        <taxon>Burkholderiales</taxon>
        <taxon>Sphaerotilaceae</taxon>
        <taxon>Piscinibacter</taxon>
    </lineage>
</organism>
<proteinExistence type="inferred from homology"/>
<sequence>MTRTWRAGHLPGLAPDGVAWRTLRFASRAGAIDVELPVLADAAMQALATAVQAAARETLHRMTVDAIVRVLDRVVARFLDAADPLRRELDELLPIVTGHDAERLRLQTTAYLKAFRAPQLHRFVAEDFANPKLLDGFQPAVKGGAVRAFGPRLLVHSWAGNVAGLPLWSLVSGLLVKAASIGKLPSAEPVFASLFARGLADVDPALGACVGVVWWQGGDAAAAASLYAQADCVLAYGGNAALAEIRAQLPVTTRFLGYGHKVGAALVGRAALDAVKGVETARRLALDLVRHEQQGCYSPHAVYVERGARVDPRGFAQYLAAELANLERRHPAPELALGESAALAAWRQAAEWRAMAHEGAELIGDAAGWSVAFADAAMALAPTAGARCVQVSAVDALDEVPALLAPHAAYLQTVGVATTPEELYRLAEPLGAAGVTRVAPIGGMTQPEAGWHHDGRFNLADLVRMVEIEGAAERAADRFAPYAEEEGA</sequence>
<dbReference type="InterPro" id="IPR008670">
    <property type="entry name" value="CoA_reduct_LuxC"/>
</dbReference>
<dbReference type="EMBL" id="JABWMJ010000007">
    <property type="protein sequence ID" value="NUZ07265.1"/>
    <property type="molecule type" value="Genomic_DNA"/>
</dbReference>
<evidence type="ECO:0000256" key="2">
    <source>
        <dbReference type="PIRNR" id="PIRNR009414"/>
    </source>
</evidence>
<protein>
    <recommendedName>
        <fullName evidence="2">Acyl-CoA reductase</fullName>
        <ecNumber evidence="2">1.2.1.50</ecNumber>
    </recommendedName>
</protein>
<dbReference type="GO" id="GO:0003995">
    <property type="term" value="F:acyl-CoA dehydrogenase activity"/>
    <property type="evidence" value="ECO:0007669"/>
    <property type="project" value="InterPro"/>
</dbReference>
<name>A0A7Y6TXP0_9BURK</name>